<keyword evidence="4" id="KW-1185">Reference proteome</keyword>
<evidence type="ECO:0000259" key="2">
    <source>
        <dbReference type="Pfam" id="PF00561"/>
    </source>
</evidence>
<feature type="domain" description="AB hydrolase-1" evidence="2">
    <location>
        <begin position="62"/>
        <end position="298"/>
    </location>
</feature>
<dbReference type="Gene3D" id="3.40.50.1820">
    <property type="entry name" value="alpha/beta hydrolase"/>
    <property type="match status" value="1"/>
</dbReference>
<keyword evidence="3" id="KW-0378">Hydrolase</keyword>
<keyword evidence="1" id="KW-0732">Signal</keyword>
<gene>
    <name evidence="3" type="ORF">MTR65_14460</name>
</gene>
<dbReference type="SUPFAM" id="SSF53474">
    <property type="entry name" value="alpha/beta-Hydrolases"/>
    <property type="match status" value="1"/>
</dbReference>
<dbReference type="RefSeq" id="WP_243801402.1">
    <property type="nucleotide sequence ID" value="NZ_JALHAT010000028.1"/>
</dbReference>
<dbReference type="EMBL" id="JALHAT010000028">
    <property type="protein sequence ID" value="MCJ1961894.1"/>
    <property type="molecule type" value="Genomic_DNA"/>
</dbReference>
<evidence type="ECO:0000313" key="4">
    <source>
        <dbReference type="Proteomes" id="UP001162802"/>
    </source>
</evidence>
<dbReference type="Proteomes" id="UP001162802">
    <property type="component" value="Unassembled WGS sequence"/>
</dbReference>
<organism evidence="3 4">
    <name type="scientific">Novosphingobium mangrovi</name>
    <name type="common">ex Hu et al. 2023</name>
    <dbReference type="NCBI Taxonomy" id="2930094"/>
    <lineage>
        <taxon>Bacteria</taxon>
        <taxon>Pseudomonadati</taxon>
        <taxon>Pseudomonadota</taxon>
        <taxon>Alphaproteobacteria</taxon>
        <taxon>Sphingomonadales</taxon>
        <taxon>Sphingomonadaceae</taxon>
        <taxon>Novosphingobium</taxon>
    </lineage>
</organism>
<dbReference type="InterPro" id="IPR000073">
    <property type="entry name" value="AB_hydrolase_1"/>
</dbReference>
<sequence>MARPLLALGSALALSATGALAAPAAPDFPSDDALRASYALPNSQFATIEGEPVHFVDEGKGPAILLVHGSFASLRQWDNWAAELAKSYRVIRYDKAPAGLSGPNPQGDYSTEHQIGVIDALMTRLGIERFTLVGTSSAGTPTAAYAAAHPERLDGLVLSNIAAGPIHLDVATLPEEFRTVLAEDATHPGWHRPEYWRQILLANVVDDSKITPELVTRWTGLNHRMLRDPEVPKQVFAAMDHDRTPADLAQITVPTLLLWSDQDHETKLETHGIKAFSALKTHDKTLAVVPECGHMMPLDCPTRALEKALPFFARVATK</sequence>
<dbReference type="PANTHER" id="PTHR46438">
    <property type="entry name" value="ALPHA/BETA-HYDROLASES SUPERFAMILY PROTEIN"/>
    <property type="match status" value="1"/>
</dbReference>
<name>A0ABT0AFG1_9SPHN</name>
<evidence type="ECO:0000313" key="3">
    <source>
        <dbReference type="EMBL" id="MCJ1961894.1"/>
    </source>
</evidence>
<dbReference type="PRINTS" id="PR00111">
    <property type="entry name" value="ABHYDROLASE"/>
</dbReference>
<dbReference type="InterPro" id="IPR029058">
    <property type="entry name" value="AB_hydrolase_fold"/>
</dbReference>
<dbReference type="PANTHER" id="PTHR46438:SF11">
    <property type="entry name" value="LIPASE-RELATED"/>
    <property type="match status" value="1"/>
</dbReference>
<reference evidence="3" key="1">
    <citation type="submission" date="2022-03" db="EMBL/GenBank/DDBJ databases">
        <title>Identification of a novel bacterium isolated from mangrove sediments.</title>
        <authorList>
            <person name="Pan X."/>
        </authorList>
    </citation>
    <scope>NUCLEOTIDE SEQUENCE</scope>
    <source>
        <strain evidence="3">B2637</strain>
    </source>
</reference>
<feature type="signal peptide" evidence="1">
    <location>
        <begin position="1"/>
        <end position="21"/>
    </location>
</feature>
<accession>A0ABT0AFG1</accession>
<dbReference type="GO" id="GO:0016787">
    <property type="term" value="F:hydrolase activity"/>
    <property type="evidence" value="ECO:0007669"/>
    <property type="project" value="UniProtKB-KW"/>
</dbReference>
<dbReference type="Pfam" id="PF00561">
    <property type="entry name" value="Abhydrolase_1"/>
    <property type="match status" value="1"/>
</dbReference>
<proteinExistence type="predicted"/>
<comment type="caution">
    <text evidence="3">The sequence shown here is derived from an EMBL/GenBank/DDBJ whole genome shotgun (WGS) entry which is preliminary data.</text>
</comment>
<evidence type="ECO:0000256" key="1">
    <source>
        <dbReference type="SAM" id="SignalP"/>
    </source>
</evidence>
<feature type="chain" id="PRO_5047214281" evidence="1">
    <location>
        <begin position="22"/>
        <end position="318"/>
    </location>
</feature>
<protein>
    <submittedName>
        <fullName evidence="3">Alpha/beta hydrolase</fullName>
    </submittedName>
</protein>